<reference evidence="2" key="1">
    <citation type="submission" date="2023-03" db="EMBL/GenBank/DDBJ databases">
        <title>Massive genome expansion in bonnet fungi (Mycena s.s.) driven by repeated elements and novel gene families across ecological guilds.</title>
        <authorList>
            <consortium name="Lawrence Berkeley National Laboratory"/>
            <person name="Harder C.B."/>
            <person name="Miyauchi S."/>
            <person name="Viragh M."/>
            <person name="Kuo A."/>
            <person name="Thoen E."/>
            <person name="Andreopoulos B."/>
            <person name="Lu D."/>
            <person name="Skrede I."/>
            <person name="Drula E."/>
            <person name="Henrissat B."/>
            <person name="Morin E."/>
            <person name="Kohler A."/>
            <person name="Barry K."/>
            <person name="LaButti K."/>
            <person name="Morin E."/>
            <person name="Salamov A."/>
            <person name="Lipzen A."/>
            <person name="Mereny Z."/>
            <person name="Hegedus B."/>
            <person name="Baldrian P."/>
            <person name="Stursova M."/>
            <person name="Weitz H."/>
            <person name="Taylor A."/>
            <person name="Grigoriev I.V."/>
            <person name="Nagy L.G."/>
            <person name="Martin F."/>
            <person name="Kauserud H."/>
        </authorList>
    </citation>
    <scope>NUCLEOTIDE SEQUENCE</scope>
    <source>
        <strain evidence="2">CBHHK188m</strain>
    </source>
</reference>
<evidence type="ECO:0000313" key="2">
    <source>
        <dbReference type="EMBL" id="KAJ7734730.1"/>
    </source>
</evidence>
<protein>
    <submittedName>
        <fullName evidence="2">Uncharacterized protein</fullName>
    </submittedName>
</protein>
<dbReference type="EMBL" id="JARJLG010000159">
    <property type="protein sequence ID" value="KAJ7734730.1"/>
    <property type="molecule type" value="Genomic_DNA"/>
</dbReference>
<gene>
    <name evidence="2" type="ORF">DFH07DRAFT_780183</name>
</gene>
<sequence length="159" mass="16919">MASFNRCPLLLAMVKGVNLDGGLHCRGEGIFRHACKQCRDDDRGGSNKELYPSRLNSCTKWFTGRLSSLTAQVGVTGGGLDLEDTLLDGQQGHIKLPPSRLKAKADGGSIALVDTDPRTWTLGSPTRALNSPNAEQSQRCPGPSAPDMEDSAQGIVPCL</sequence>
<dbReference type="AlphaFoldDB" id="A0AAD7I431"/>
<comment type="caution">
    <text evidence="2">The sequence shown here is derived from an EMBL/GenBank/DDBJ whole genome shotgun (WGS) entry which is preliminary data.</text>
</comment>
<organism evidence="2 3">
    <name type="scientific">Mycena maculata</name>
    <dbReference type="NCBI Taxonomy" id="230809"/>
    <lineage>
        <taxon>Eukaryota</taxon>
        <taxon>Fungi</taxon>
        <taxon>Dikarya</taxon>
        <taxon>Basidiomycota</taxon>
        <taxon>Agaricomycotina</taxon>
        <taxon>Agaricomycetes</taxon>
        <taxon>Agaricomycetidae</taxon>
        <taxon>Agaricales</taxon>
        <taxon>Marasmiineae</taxon>
        <taxon>Mycenaceae</taxon>
        <taxon>Mycena</taxon>
    </lineage>
</organism>
<evidence type="ECO:0000313" key="3">
    <source>
        <dbReference type="Proteomes" id="UP001215280"/>
    </source>
</evidence>
<keyword evidence="3" id="KW-1185">Reference proteome</keyword>
<feature type="region of interest" description="Disordered" evidence="1">
    <location>
        <begin position="123"/>
        <end position="159"/>
    </location>
</feature>
<evidence type="ECO:0000256" key="1">
    <source>
        <dbReference type="SAM" id="MobiDB-lite"/>
    </source>
</evidence>
<name>A0AAD7I431_9AGAR</name>
<feature type="compositionally biased region" description="Polar residues" evidence="1">
    <location>
        <begin position="123"/>
        <end position="139"/>
    </location>
</feature>
<proteinExistence type="predicted"/>
<accession>A0AAD7I431</accession>
<dbReference type="Proteomes" id="UP001215280">
    <property type="component" value="Unassembled WGS sequence"/>
</dbReference>